<feature type="transmembrane region" description="Helical" evidence="1">
    <location>
        <begin position="309"/>
        <end position="331"/>
    </location>
</feature>
<feature type="transmembrane region" description="Helical" evidence="1">
    <location>
        <begin position="377"/>
        <end position="399"/>
    </location>
</feature>
<dbReference type="EMBL" id="JACYFG010000007">
    <property type="protein sequence ID" value="MBD5779200.1"/>
    <property type="molecule type" value="Genomic_DNA"/>
</dbReference>
<name>A0A927F746_9BACT</name>
<keyword evidence="1" id="KW-1133">Transmembrane helix</keyword>
<feature type="transmembrane region" description="Helical" evidence="1">
    <location>
        <begin position="343"/>
        <end position="365"/>
    </location>
</feature>
<reference evidence="2" key="1">
    <citation type="submission" date="2020-09" db="EMBL/GenBank/DDBJ databases">
        <title>Pelagicoccus enzymogenes sp. nov. with an EPS production, isolated from marine sediment.</title>
        <authorList>
            <person name="Feng X."/>
        </authorList>
    </citation>
    <scope>NUCLEOTIDE SEQUENCE</scope>
    <source>
        <strain evidence="2">NFK12</strain>
    </source>
</reference>
<protein>
    <submittedName>
        <fullName evidence="2">Uncharacterized protein</fullName>
    </submittedName>
</protein>
<organism evidence="2 3">
    <name type="scientific">Pelagicoccus enzymogenes</name>
    <dbReference type="NCBI Taxonomy" id="2773457"/>
    <lineage>
        <taxon>Bacteria</taxon>
        <taxon>Pseudomonadati</taxon>
        <taxon>Verrucomicrobiota</taxon>
        <taxon>Opitutia</taxon>
        <taxon>Puniceicoccales</taxon>
        <taxon>Pelagicoccaceae</taxon>
        <taxon>Pelagicoccus</taxon>
    </lineage>
</organism>
<feature type="transmembrane region" description="Helical" evidence="1">
    <location>
        <begin position="276"/>
        <end position="297"/>
    </location>
</feature>
<feature type="transmembrane region" description="Helical" evidence="1">
    <location>
        <begin position="12"/>
        <end position="36"/>
    </location>
</feature>
<accession>A0A927F746</accession>
<comment type="caution">
    <text evidence="2">The sequence shown here is derived from an EMBL/GenBank/DDBJ whole genome shotgun (WGS) entry which is preliminary data.</text>
</comment>
<evidence type="ECO:0000313" key="3">
    <source>
        <dbReference type="Proteomes" id="UP000622317"/>
    </source>
</evidence>
<feature type="transmembrane region" description="Helical" evidence="1">
    <location>
        <begin position="235"/>
        <end position="256"/>
    </location>
</feature>
<dbReference type="PROSITE" id="PS51257">
    <property type="entry name" value="PROKAR_LIPOPROTEIN"/>
    <property type="match status" value="1"/>
</dbReference>
<dbReference type="RefSeq" id="WP_191616335.1">
    <property type="nucleotide sequence ID" value="NZ_JACYFG010000007.1"/>
</dbReference>
<evidence type="ECO:0000313" key="2">
    <source>
        <dbReference type="EMBL" id="MBD5779200.1"/>
    </source>
</evidence>
<keyword evidence="1" id="KW-0472">Membrane</keyword>
<gene>
    <name evidence="2" type="ORF">IEN85_06815</name>
</gene>
<dbReference type="Proteomes" id="UP000622317">
    <property type="component" value="Unassembled WGS sequence"/>
</dbReference>
<feature type="transmembrane region" description="Helical" evidence="1">
    <location>
        <begin position="56"/>
        <end position="73"/>
    </location>
</feature>
<feature type="transmembrane region" description="Helical" evidence="1">
    <location>
        <begin position="212"/>
        <end position="229"/>
    </location>
</feature>
<keyword evidence="3" id="KW-1185">Reference proteome</keyword>
<feature type="transmembrane region" description="Helical" evidence="1">
    <location>
        <begin position="140"/>
        <end position="164"/>
    </location>
</feature>
<dbReference type="AlphaFoldDB" id="A0A927F746"/>
<feature type="transmembrane region" description="Helical" evidence="1">
    <location>
        <begin position="85"/>
        <end position="102"/>
    </location>
</feature>
<keyword evidence="1" id="KW-0812">Transmembrane</keyword>
<sequence length="408" mass="45305">MSVAFDRESLARITFATGFTFLLVAACLGVVLRLQILDPIAQIDYRYLLHAHSHTAFLAWVFNALLAVTIRHLATDRQIASFRIIFYLLQVANLGMLCSFPFQGYALWSITFSTLHMATSFVFAWKIFHDNKLPTLGKKFLRTALLFMALSSVGPLSLGPLGAFELRDSPWYTLSIYFYMHFQYNGWFVFFLLASVVSLLRSRKVESAFATAYPYLTAGCLLSLAQAAIWTEFSYLVNLASLTGAILQLVGCAIILSRIHKSDSSFIARFPRQERALLRIALACLILKFGFQFAGSLPGLDALTSHRHAAIGFLHLVFLGVVTPALFAWGVSNKWIRRSGLTTVALVLYLLSFAIGELSLFYVPLATLSQWPTFPQSPTILAASAAISAFSIACLLTQVRLKPENAAR</sequence>
<evidence type="ECO:0000256" key="1">
    <source>
        <dbReference type="SAM" id="Phobius"/>
    </source>
</evidence>
<feature type="transmembrane region" description="Helical" evidence="1">
    <location>
        <begin position="108"/>
        <end position="128"/>
    </location>
</feature>
<feature type="transmembrane region" description="Helical" evidence="1">
    <location>
        <begin position="176"/>
        <end position="200"/>
    </location>
</feature>
<proteinExistence type="predicted"/>